<dbReference type="KEGG" id="vin:AKJ08_0816"/>
<gene>
    <name evidence="2" type="ORF">AKJ08_0816</name>
</gene>
<dbReference type="GO" id="GO:0016787">
    <property type="term" value="F:hydrolase activity"/>
    <property type="evidence" value="ECO:0007669"/>
    <property type="project" value="UniProtKB-KW"/>
</dbReference>
<evidence type="ECO:0000256" key="1">
    <source>
        <dbReference type="SAM" id="MobiDB-lite"/>
    </source>
</evidence>
<organism evidence="2 3">
    <name type="scientific">Vulgatibacter incomptus</name>
    <dbReference type="NCBI Taxonomy" id="1391653"/>
    <lineage>
        <taxon>Bacteria</taxon>
        <taxon>Pseudomonadati</taxon>
        <taxon>Myxococcota</taxon>
        <taxon>Myxococcia</taxon>
        <taxon>Myxococcales</taxon>
        <taxon>Cystobacterineae</taxon>
        <taxon>Vulgatibacteraceae</taxon>
        <taxon>Vulgatibacter</taxon>
    </lineage>
</organism>
<evidence type="ECO:0000313" key="3">
    <source>
        <dbReference type="Proteomes" id="UP000055590"/>
    </source>
</evidence>
<keyword evidence="3" id="KW-1185">Reference proteome</keyword>
<dbReference type="EMBL" id="CP012332">
    <property type="protein sequence ID" value="AKU90429.1"/>
    <property type="molecule type" value="Genomic_DNA"/>
</dbReference>
<reference evidence="2 3" key="1">
    <citation type="submission" date="2015-08" db="EMBL/GenBank/DDBJ databases">
        <authorList>
            <person name="Babu N.S."/>
            <person name="Beckwith C.J."/>
            <person name="Beseler K.G."/>
            <person name="Brison A."/>
            <person name="Carone J.V."/>
            <person name="Caskin T.P."/>
            <person name="Diamond M."/>
            <person name="Durham M.E."/>
            <person name="Foxe J.M."/>
            <person name="Go M."/>
            <person name="Henderson B.A."/>
            <person name="Jones I.B."/>
            <person name="McGettigan J.A."/>
            <person name="Micheletti S.J."/>
            <person name="Nasrallah M.E."/>
            <person name="Ortiz D."/>
            <person name="Piller C.R."/>
            <person name="Privatt S.R."/>
            <person name="Schneider S.L."/>
            <person name="Sharp S."/>
            <person name="Smith T.C."/>
            <person name="Stanton J.D."/>
            <person name="Ullery H.E."/>
            <person name="Wilson R.J."/>
            <person name="Serrano M.G."/>
            <person name="Buck G."/>
            <person name="Lee V."/>
            <person name="Wang Y."/>
            <person name="Carvalho R."/>
            <person name="Voegtly L."/>
            <person name="Shi R."/>
            <person name="Duckworth R."/>
            <person name="Johnson A."/>
            <person name="Loviza R."/>
            <person name="Walstead R."/>
            <person name="Shah Z."/>
            <person name="Kiflezghi M."/>
            <person name="Wade K."/>
            <person name="Ball S.L."/>
            <person name="Bradley K.W."/>
            <person name="Asai D.J."/>
            <person name="Bowman C.A."/>
            <person name="Russell D.A."/>
            <person name="Pope W.H."/>
            <person name="Jacobs-Sera D."/>
            <person name="Hendrix R.W."/>
            <person name="Hatfull G.F."/>
        </authorList>
    </citation>
    <scope>NUCLEOTIDE SEQUENCE [LARGE SCALE GENOMIC DNA]</scope>
    <source>
        <strain evidence="2 3">DSM 27710</strain>
    </source>
</reference>
<feature type="compositionally biased region" description="Basic residues" evidence="1">
    <location>
        <begin position="17"/>
        <end position="27"/>
    </location>
</feature>
<keyword evidence="2" id="KW-0378">Hydrolase</keyword>
<dbReference type="Proteomes" id="UP000055590">
    <property type="component" value="Chromosome"/>
</dbReference>
<proteinExistence type="predicted"/>
<sequence length="41" mass="4708">MKNSQALAKPKAEQTKRRAFSRGARLKKSGPLLRDRFLHTL</sequence>
<accession>A0A0K1PBC6</accession>
<name>A0A0K1PBC6_9BACT</name>
<evidence type="ECO:0000313" key="2">
    <source>
        <dbReference type="EMBL" id="AKU90429.1"/>
    </source>
</evidence>
<feature type="region of interest" description="Disordered" evidence="1">
    <location>
        <begin position="1"/>
        <end position="27"/>
    </location>
</feature>
<dbReference type="AlphaFoldDB" id="A0A0K1PBC6"/>
<protein>
    <submittedName>
        <fullName evidence="2">Hydroxyacylglutathione hydrolase</fullName>
    </submittedName>
</protein>